<feature type="region of interest" description="Disordered" evidence="1">
    <location>
        <begin position="632"/>
        <end position="657"/>
    </location>
</feature>
<dbReference type="Proteomes" id="UP000777482">
    <property type="component" value="Unassembled WGS sequence"/>
</dbReference>
<reference evidence="2 3" key="1">
    <citation type="submission" date="2020-11" db="EMBL/GenBank/DDBJ databases">
        <title>Kefir isolates.</title>
        <authorList>
            <person name="Marcisauskas S."/>
            <person name="Kim Y."/>
            <person name="Blasche S."/>
        </authorList>
    </citation>
    <scope>NUCLEOTIDE SEQUENCE [LARGE SCALE GENOMIC DNA]</scope>
    <source>
        <strain evidence="2 3">KR</strain>
    </source>
</reference>
<feature type="compositionally biased region" description="Acidic residues" evidence="1">
    <location>
        <begin position="1557"/>
        <end position="1574"/>
    </location>
</feature>
<accession>A0A9P7B348</accession>
<keyword evidence="3" id="KW-1185">Reference proteome</keyword>
<sequence length="1719" mass="188781">MLSGGASDLPTAAPAPAVETSSSPHISSGSDPMTTSACARMPHELLEMSFRYLFPDWEYLHDKVRRTTEIGFVCKDWKAAVKPVAFDALQLDPYDAEAVAYFDPTANGPGAKLLPLVHACHVWSTATEDVSELRRQRRRRSLSPSAGPYDGNNDDAPSAECDVKAAVLADLDRPMAENGTLCAILVHVRNLQSLVVIGVEQDISQAFRFHKSQTRLTATRVAHLTWSRPIPGLVPVAAQLYLLPELRSLRLSIPAKVEGTLSGEEGADDDDDEPGAASLVRPLEQLEDLFLSLVETSAEILAPFARLVSHVAPLESVTWLGITPAALFEKLGRGKECLPNLALGCTKPSPEACARSAWPHLRLLGARMIERVSFDLRSDPDEPDSSDSLLAVGEFLNNLPPNILHVETERNSDYDGHFSYPFQADETFSRQECVQTVTIAMQPEVDDDEDDDEMALHLFARYGDAETLTEWHLVSQEIPRGACARMPPELLDMTFRHLFHDWQSLRTKIRRTTEIGLVCKAWRAALEPVAFEAVQVDPCDAQAVAFFDPTTNGPGAKLLPLVHVCRFLSNAIQSAHERRQERLLDGEPDGEDDAEEAEIKAAILAGLNRPMADDDTLCAIMVSMRNLQELFKSSAPPSGSSRPSSGPSARGIPDPFGHASPASTFLETFDLWLSPEGPADDNMFDDDEDDAAAIEAATKPIQLVHTLQELVVATFQTKAELLRHVVNLLPPAAPLRVRYVRKVWPQLRNLGTTRPIMNLCVNLPSNGDDFDSDDSDNEDDFPATLTIEEFLRDIPLSVPFAETTYTASNQDRDPYLFSIGSGPFFRAMLGGPRPPFLTIQKDGTVSQDWDDKIRAQTVMLSMRALGEDIGSFTTELTLACYHEGSSKGRLTEWQMVLRDIVDRHGKIDPAAGPEALADLITRGMSGVALLRRFSALLDGSEQIRFGWARDFDPRGRFLLLFHLFPFAPNRSPRPLTRTGSDMMQSESLKLYQVPATDPGQAAESATSPNAHSMLLEAIFATLFHHRDSFRQRISRMSTLAQVCKAWKPVAETTALEIVLISMQDADALAYLDPAHSPVREALGGVHVLALTYQSRAAADTKFSCDTMATHKTELHAHPRPSGVEEADLEDGTETPDIDAACSDPDSGLGFGFTADRVYAKMTKRPPVPILTRLKNSELKPLYHKKPLAQLCMVNLDVSGPDAARFQVFARQLSVFPTAARDTPPLETFGASLPGRSAAACAPLEVLEMIFQHLFTESQDVRTKIRLMTEIGLVCKAWMSAVEAVAVDILPLDPLDPEAVAYFDPAKDGPGAKLLPLVHSCCFVTMPNQCKDESAVGDAETELESEPGQDEPGSGPADPAQDDLESSFAKLMTAEGTESVIKRAFCENDPTIAWPRLVRMALFWGAPITCIYPILTRLSCLTDMASLDVWFSPTRDDHGDEDQEADDAAIAAAANQVQPLNHLQNFVVTAREADPNLLAPFVNLLSPAADAPLRTVSWLSRVPAGLFPRLSQGTQPLRRLTLGCFTRPEQYVREVWPQLRNLGQRPIMNLCVDLPSQADDDDDDDEEQDEDEDLTVEGFLGDLPPTIKLVETTRSAKEEDRDPYVFDPDFHHRFLSNILARPRAPSLTLHEDGNVSTSWKGKPRAQTVVLPVRTYSPDNVEVTVLLKLARYYNGPGATASLSEWHAVSPQAVDLEGDLDSSAGPEALTDLVLRGLIAQIS</sequence>
<feature type="region of interest" description="Disordered" evidence="1">
    <location>
        <begin position="1113"/>
        <end position="1142"/>
    </location>
</feature>
<evidence type="ECO:0000256" key="1">
    <source>
        <dbReference type="SAM" id="MobiDB-lite"/>
    </source>
</evidence>
<feature type="compositionally biased region" description="Acidic residues" evidence="1">
    <location>
        <begin position="1338"/>
        <end position="1348"/>
    </location>
</feature>
<name>A0A9P7B348_RHOMI</name>
<protein>
    <submittedName>
        <fullName evidence="2">Uncharacterized protein</fullName>
    </submittedName>
</protein>
<feature type="region of interest" description="Disordered" evidence="1">
    <location>
        <begin position="134"/>
        <end position="157"/>
    </location>
</feature>
<dbReference type="OrthoDB" id="10549167at2759"/>
<feature type="compositionally biased region" description="Low complexity" evidence="1">
    <location>
        <begin position="21"/>
        <end position="30"/>
    </location>
</feature>
<organism evidence="2 3">
    <name type="scientific">Rhodotorula mucilaginosa</name>
    <name type="common">Yeast</name>
    <name type="synonym">Rhodotorula rubra</name>
    <dbReference type="NCBI Taxonomy" id="5537"/>
    <lineage>
        <taxon>Eukaryota</taxon>
        <taxon>Fungi</taxon>
        <taxon>Dikarya</taxon>
        <taxon>Basidiomycota</taxon>
        <taxon>Pucciniomycotina</taxon>
        <taxon>Microbotryomycetes</taxon>
        <taxon>Sporidiobolales</taxon>
        <taxon>Sporidiobolaceae</taxon>
        <taxon>Rhodotorula</taxon>
    </lineage>
</organism>
<feature type="region of interest" description="Disordered" evidence="1">
    <location>
        <begin position="1333"/>
        <end position="1361"/>
    </location>
</feature>
<feature type="region of interest" description="Disordered" evidence="1">
    <location>
        <begin position="1553"/>
        <end position="1578"/>
    </location>
</feature>
<feature type="compositionally biased region" description="Low complexity" evidence="1">
    <location>
        <begin position="633"/>
        <end position="651"/>
    </location>
</feature>
<proteinExistence type="predicted"/>
<comment type="caution">
    <text evidence="2">The sequence shown here is derived from an EMBL/GenBank/DDBJ whole genome shotgun (WGS) entry which is preliminary data.</text>
</comment>
<feature type="compositionally biased region" description="Acidic residues" evidence="1">
    <location>
        <begin position="1124"/>
        <end position="1136"/>
    </location>
</feature>
<gene>
    <name evidence="2" type="ORF">C6P46_007120</name>
</gene>
<evidence type="ECO:0000313" key="2">
    <source>
        <dbReference type="EMBL" id="KAG0656400.1"/>
    </source>
</evidence>
<dbReference type="EMBL" id="PUHQ01000098">
    <property type="protein sequence ID" value="KAG0656400.1"/>
    <property type="molecule type" value="Genomic_DNA"/>
</dbReference>
<evidence type="ECO:0000313" key="3">
    <source>
        <dbReference type="Proteomes" id="UP000777482"/>
    </source>
</evidence>
<feature type="region of interest" description="Disordered" evidence="1">
    <location>
        <begin position="1"/>
        <end position="34"/>
    </location>
</feature>